<proteinExistence type="predicted"/>
<reference evidence="1" key="1">
    <citation type="submission" date="2020-09" db="EMBL/GenBank/DDBJ databases">
        <authorList>
            <person name="Kikuchi T."/>
        </authorList>
    </citation>
    <scope>NUCLEOTIDE SEQUENCE</scope>
    <source>
        <strain evidence="1">SH1</strain>
    </source>
</reference>
<dbReference type="AlphaFoldDB" id="A0A811L2K4"/>
<keyword evidence="2" id="KW-1185">Reference proteome</keyword>
<gene>
    <name evidence="1" type="ORF">BOKJ2_LOCUS9612</name>
</gene>
<evidence type="ECO:0008006" key="3">
    <source>
        <dbReference type="Google" id="ProtNLM"/>
    </source>
</evidence>
<dbReference type="EMBL" id="CAJFCW020000004">
    <property type="protein sequence ID" value="CAG9115439.1"/>
    <property type="molecule type" value="Genomic_DNA"/>
</dbReference>
<organism evidence="1 2">
    <name type="scientific">Bursaphelenchus okinawaensis</name>
    <dbReference type="NCBI Taxonomy" id="465554"/>
    <lineage>
        <taxon>Eukaryota</taxon>
        <taxon>Metazoa</taxon>
        <taxon>Ecdysozoa</taxon>
        <taxon>Nematoda</taxon>
        <taxon>Chromadorea</taxon>
        <taxon>Rhabditida</taxon>
        <taxon>Tylenchina</taxon>
        <taxon>Tylenchomorpha</taxon>
        <taxon>Aphelenchoidea</taxon>
        <taxon>Aphelenchoididae</taxon>
        <taxon>Bursaphelenchus</taxon>
    </lineage>
</organism>
<dbReference type="OrthoDB" id="5877528at2759"/>
<protein>
    <recommendedName>
        <fullName evidence="3">RAP domain-containing protein</fullName>
    </recommendedName>
</protein>
<accession>A0A811L2K4</accession>
<sequence length="640" mass="72666">MIRQLTRSLRPFYGRLYYSTASPKVLTEEKEAEDVNFDSFMDDLVQETVHTAPNDHAKTRKIYALSFQDLKTEFNLRPPRSEWELVTFLDYLVALNKKDKKIKYQEWLKSEELASSLHAKLMSPEAAPNAVVSALAGLLTLYCPPKDSEASDGLVDLNVALEKIVSLVEEMVKTTPSKLDIHSLLTLLLASKHTVYKLPDGFRESIIQLLPKKIEDIAQPAVLLNIFEVDELIKNNITLDKIEGKIDELLSIMNTGELVSLFAVHVKVRRNVKTLSRIAEAIRTKGTLTANQCGKLLTSMDLLSFYHPRLLAFVQNQISQSLHEITRWNVFNTIVYSLAKVKVNNPHLWYYLAQWTNSHARTADVSQLSMVLSSLAMINIPPELVEVSTKKLAAILKTERARSPGVWLNTCYSLAMLRCLPARFGETLLELSFLSELSKNCSEELRLFRVIKVFHVASYLKYDLNLDVKVPQDVLNLINSKPKEMLITMRHRKNVEAEVLNFNNNLFLIAPKETHIKPPHIELNTGAYVDAVVYVDETTKKLVPIKAAETRNDLTKVAIIYATYNLLTKPDLDERAPVRLSGDIAMNVRHLQKAGYRTVVLTKHEMAQMTEGLEQAKYLKKAIQEGQELKLTPDLTVFQN</sequence>
<dbReference type="Proteomes" id="UP000783686">
    <property type="component" value="Unassembled WGS sequence"/>
</dbReference>
<evidence type="ECO:0000313" key="1">
    <source>
        <dbReference type="EMBL" id="CAD5221772.1"/>
    </source>
</evidence>
<name>A0A811L2K4_9BILA</name>
<evidence type="ECO:0000313" key="2">
    <source>
        <dbReference type="Proteomes" id="UP000614601"/>
    </source>
</evidence>
<dbReference type="Proteomes" id="UP000614601">
    <property type="component" value="Unassembled WGS sequence"/>
</dbReference>
<comment type="caution">
    <text evidence="1">The sequence shown here is derived from an EMBL/GenBank/DDBJ whole genome shotgun (WGS) entry which is preliminary data.</text>
</comment>
<dbReference type="EMBL" id="CAJFDH010000004">
    <property type="protein sequence ID" value="CAD5221772.1"/>
    <property type="molecule type" value="Genomic_DNA"/>
</dbReference>